<keyword evidence="3" id="KW-0722">Serine protease inhibitor</keyword>
<dbReference type="GO" id="GO:0005615">
    <property type="term" value="C:extracellular space"/>
    <property type="evidence" value="ECO:0007669"/>
    <property type="project" value="InterPro"/>
</dbReference>
<dbReference type="InParanoid" id="A0A6L2Q9T3"/>
<dbReference type="PANTHER" id="PTHR11461">
    <property type="entry name" value="SERINE PROTEASE INHIBITOR, SERPIN"/>
    <property type="match status" value="1"/>
</dbReference>
<dbReference type="EMBL" id="BLKM01002585">
    <property type="protein sequence ID" value="GFG40740.1"/>
    <property type="molecule type" value="Genomic_DNA"/>
</dbReference>
<evidence type="ECO:0000256" key="3">
    <source>
        <dbReference type="ARBA" id="ARBA00022900"/>
    </source>
</evidence>
<dbReference type="OrthoDB" id="671595at2759"/>
<dbReference type="Pfam" id="PF00079">
    <property type="entry name" value="Serpin"/>
    <property type="match status" value="1"/>
</dbReference>
<evidence type="ECO:0000256" key="4">
    <source>
        <dbReference type="RuleBase" id="RU000411"/>
    </source>
</evidence>
<dbReference type="SMART" id="SM00093">
    <property type="entry name" value="SERPIN"/>
    <property type="match status" value="1"/>
</dbReference>
<dbReference type="InterPro" id="IPR042185">
    <property type="entry name" value="Serpin_sf_2"/>
</dbReference>
<dbReference type="InterPro" id="IPR042178">
    <property type="entry name" value="Serpin_sf_1"/>
</dbReference>
<gene>
    <name evidence="6" type="ORF">Cfor_12399</name>
</gene>
<dbReference type="AlphaFoldDB" id="A0A6L2Q9T3"/>
<dbReference type="Gene3D" id="2.30.39.10">
    <property type="entry name" value="Alpha-1-antitrypsin, domain 1"/>
    <property type="match status" value="1"/>
</dbReference>
<comment type="caution">
    <text evidence="6">The sequence shown here is derived from an EMBL/GenBank/DDBJ whole genome shotgun (WGS) entry which is preliminary data.</text>
</comment>
<dbReference type="InterPro" id="IPR036186">
    <property type="entry name" value="Serpin_sf"/>
</dbReference>
<dbReference type="InterPro" id="IPR000215">
    <property type="entry name" value="Serpin_fam"/>
</dbReference>
<evidence type="ECO:0000313" key="7">
    <source>
        <dbReference type="Proteomes" id="UP000502823"/>
    </source>
</evidence>
<sequence length="323" mass="35926">MKDVKLIFCLSIGPLMCKIRKNICKTCVLNAGYFPFGHRGCEVGHTGCEVGTVGTAVLDDNDGNVVVSAVSVSTLLSLLQQGSRGNTEAQLTEVLHLNTQQSREGYSKLTRNLKETSGNETLEFSNGAFLEEGFQIIPAFRDVVTEEFLATIANVQFGDPSAAADEINSWVANNTHDKIQDLVSPDTLDSATRLVLVNAIYYKNFWKISFEKKNTNNEVFYVDGNNEKYVPTMHLTTKLLTGYNENLRSRWLQLPFQGDRFYLLIILPDDYNGVNNVANSLTGSEISDIIHNLNRSGETRDVALSLPKFKLETNLQLVSTLEK</sequence>
<evidence type="ECO:0000256" key="1">
    <source>
        <dbReference type="ARBA" id="ARBA00009500"/>
    </source>
</evidence>
<protein>
    <recommendedName>
        <fullName evidence="5">Serpin domain-containing protein</fullName>
    </recommendedName>
</protein>
<name>A0A6L2Q9T3_COPFO</name>
<dbReference type="Proteomes" id="UP000502823">
    <property type="component" value="Unassembled WGS sequence"/>
</dbReference>
<feature type="domain" description="Serpin" evidence="5">
    <location>
        <begin position="55"/>
        <end position="323"/>
    </location>
</feature>
<proteinExistence type="inferred from homology"/>
<evidence type="ECO:0000256" key="2">
    <source>
        <dbReference type="ARBA" id="ARBA00022690"/>
    </source>
</evidence>
<dbReference type="CDD" id="cd00172">
    <property type="entry name" value="serpin"/>
    <property type="match status" value="1"/>
</dbReference>
<evidence type="ECO:0000259" key="5">
    <source>
        <dbReference type="SMART" id="SM00093"/>
    </source>
</evidence>
<dbReference type="SUPFAM" id="SSF56574">
    <property type="entry name" value="Serpins"/>
    <property type="match status" value="1"/>
</dbReference>
<dbReference type="GO" id="GO:0004867">
    <property type="term" value="F:serine-type endopeptidase inhibitor activity"/>
    <property type="evidence" value="ECO:0007669"/>
    <property type="project" value="UniProtKB-KW"/>
</dbReference>
<keyword evidence="7" id="KW-1185">Reference proteome</keyword>
<evidence type="ECO:0000313" key="6">
    <source>
        <dbReference type="EMBL" id="GFG40740.1"/>
    </source>
</evidence>
<dbReference type="PANTHER" id="PTHR11461:SF211">
    <property type="entry name" value="GH10112P-RELATED"/>
    <property type="match status" value="1"/>
</dbReference>
<dbReference type="InterPro" id="IPR023796">
    <property type="entry name" value="Serpin_dom"/>
</dbReference>
<accession>A0A6L2Q9T3</accession>
<keyword evidence="2" id="KW-0646">Protease inhibitor</keyword>
<reference evidence="7" key="1">
    <citation type="submission" date="2020-01" db="EMBL/GenBank/DDBJ databases">
        <title>Draft genome sequence of the Termite Coptotermes fromosanus.</title>
        <authorList>
            <person name="Itakura S."/>
            <person name="Yosikawa Y."/>
            <person name="Umezawa K."/>
        </authorList>
    </citation>
    <scope>NUCLEOTIDE SEQUENCE [LARGE SCALE GENOMIC DNA]</scope>
</reference>
<feature type="non-terminal residue" evidence="6">
    <location>
        <position position="323"/>
    </location>
</feature>
<comment type="similarity">
    <text evidence="1 4">Belongs to the serpin family.</text>
</comment>
<dbReference type="Gene3D" id="3.30.497.10">
    <property type="entry name" value="Antithrombin, subunit I, domain 2"/>
    <property type="match status" value="1"/>
</dbReference>
<organism evidence="6 7">
    <name type="scientific">Coptotermes formosanus</name>
    <name type="common">Formosan subterranean termite</name>
    <dbReference type="NCBI Taxonomy" id="36987"/>
    <lineage>
        <taxon>Eukaryota</taxon>
        <taxon>Metazoa</taxon>
        <taxon>Ecdysozoa</taxon>
        <taxon>Arthropoda</taxon>
        <taxon>Hexapoda</taxon>
        <taxon>Insecta</taxon>
        <taxon>Pterygota</taxon>
        <taxon>Neoptera</taxon>
        <taxon>Polyneoptera</taxon>
        <taxon>Dictyoptera</taxon>
        <taxon>Blattodea</taxon>
        <taxon>Blattoidea</taxon>
        <taxon>Termitoidae</taxon>
        <taxon>Rhinotermitidae</taxon>
        <taxon>Coptotermes</taxon>
    </lineage>
</organism>